<feature type="compositionally biased region" description="Basic and acidic residues" evidence="1">
    <location>
        <begin position="210"/>
        <end position="221"/>
    </location>
</feature>
<feature type="region of interest" description="Disordered" evidence="1">
    <location>
        <begin position="198"/>
        <end position="221"/>
    </location>
</feature>
<keyword evidence="3" id="KW-1185">Reference proteome</keyword>
<dbReference type="EMBL" id="CACRXK020028882">
    <property type="protein sequence ID" value="CAB4041761.1"/>
    <property type="molecule type" value="Genomic_DNA"/>
</dbReference>
<evidence type="ECO:0000313" key="3">
    <source>
        <dbReference type="Proteomes" id="UP001152795"/>
    </source>
</evidence>
<dbReference type="AlphaFoldDB" id="A0A7D9M0R3"/>
<dbReference type="Pfam" id="PF05380">
    <property type="entry name" value="Peptidase_A17"/>
    <property type="match status" value="1"/>
</dbReference>
<name>A0A7D9M0R3_PARCT</name>
<comment type="caution">
    <text evidence="2">The sequence shown here is derived from an EMBL/GenBank/DDBJ whole genome shotgun (WGS) entry which is preliminary data.</text>
</comment>
<protein>
    <submittedName>
        <fullName evidence="2">Uncharacterized protein</fullName>
    </submittedName>
</protein>
<dbReference type="InterPro" id="IPR008042">
    <property type="entry name" value="Retrotrans_Pao"/>
</dbReference>
<evidence type="ECO:0000313" key="2">
    <source>
        <dbReference type="EMBL" id="CAB4041761.1"/>
    </source>
</evidence>
<evidence type="ECO:0000256" key="1">
    <source>
        <dbReference type="SAM" id="MobiDB-lite"/>
    </source>
</evidence>
<sequence>MTELLRRGGFYLHKWLTNDPEVLATIPSEERSPRFLELTDGKLLTDRALGLIWDAEEDTLKFTCPASTPGKTKRQILSQSFSIWDPRGLILPFSIRAKMLLQKLHHKKIGWDDEINDDELKEWFAWCEEVKELKRNRVSEIHSVVHELETKLGADTVSWRYVPTDVNPADDISCGLSPSELTMGHCYLSGPEFLKTERENWPKNKVNPPSERDTEERKETKWTDTFQEKTPLISWNRFSCLGKLR</sequence>
<dbReference type="PANTHER" id="PTHR47331">
    <property type="entry name" value="PHD-TYPE DOMAIN-CONTAINING PROTEIN"/>
    <property type="match status" value="1"/>
</dbReference>
<reference evidence="2" key="1">
    <citation type="submission" date="2020-04" db="EMBL/GenBank/DDBJ databases">
        <authorList>
            <person name="Alioto T."/>
            <person name="Alioto T."/>
            <person name="Gomez Garrido J."/>
        </authorList>
    </citation>
    <scope>NUCLEOTIDE SEQUENCE</scope>
    <source>
        <strain evidence="2">A484AB</strain>
    </source>
</reference>
<gene>
    <name evidence="2" type="ORF">PACLA_8A006630</name>
</gene>
<dbReference type="OrthoDB" id="6434680at2759"/>
<organism evidence="2 3">
    <name type="scientific">Paramuricea clavata</name>
    <name type="common">Red gorgonian</name>
    <name type="synonym">Violescent sea-whip</name>
    <dbReference type="NCBI Taxonomy" id="317549"/>
    <lineage>
        <taxon>Eukaryota</taxon>
        <taxon>Metazoa</taxon>
        <taxon>Cnidaria</taxon>
        <taxon>Anthozoa</taxon>
        <taxon>Octocorallia</taxon>
        <taxon>Malacalcyonacea</taxon>
        <taxon>Plexauridae</taxon>
        <taxon>Paramuricea</taxon>
    </lineage>
</organism>
<accession>A0A7D9M0R3</accession>
<dbReference type="Proteomes" id="UP001152795">
    <property type="component" value="Unassembled WGS sequence"/>
</dbReference>
<proteinExistence type="predicted"/>